<feature type="domain" description="Integrator complex subunit 5 N-terminal" evidence="2">
    <location>
        <begin position="60"/>
        <end position="262"/>
    </location>
</feature>
<dbReference type="Pfam" id="PF14838">
    <property type="entry name" value="INTS5_C"/>
    <property type="match status" value="1"/>
</dbReference>
<feature type="region of interest" description="Disordered" evidence="1">
    <location>
        <begin position="1008"/>
        <end position="1059"/>
    </location>
</feature>
<dbReference type="InterPro" id="IPR040316">
    <property type="entry name" value="INTS5"/>
</dbReference>
<organism evidence="4 5">
    <name type="scientific">Anopheles arabiensis</name>
    <name type="common">Mosquito</name>
    <dbReference type="NCBI Taxonomy" id="7173"/>
    <lineage>
        <taxon>Eukaryota</taxon>
        <taxon>Metazoa</taxon>
        <taxon>Ecdysozoa</taxon>
        <taxon>Arthropoda</taxon>
        <taxon>Hexapoda</taxon>
        <taxon>Insecta</taxon>
        <taxon>Pterygota</taxon>
        <taxon>Neoptera</taxon>
        <taxon>Endopterygota</taxon>
        <taxon>Diptera</taxon>
        <taxon>Nematocera</taxon>
        <taxon>Culicoidea</taxon>
        <taxon>Culicidae</taxon>
        <taxon>Anophelinae</taxon>
        <taxon>Anopheles</taxon>
    </lineage>
</organism>
<dbReference type="InterPro" id="IPR029445">
    <property type="entry name" value="INTS5_N"/>
</dbReference>
<dbReference type="PANTHER" id="PTHR31697">
    <property type="entry name" value="INTEGRATOR COMPLEX SUBUNIT 5"/>
    <property type="match status" value="1"/>
</dbReference>
<accession>A0A182HJ48</accession>
<feature type="domain" description="Integrator complex subunit 5 C-terminal" evidence="3">
    <location>
        <begin position="271"/>
        <end position="992"/>
    </location>
</feature>
<dbReference type="InterPro" id="IPR029444">
    <property type="entry name" value="INTS5_C"/>
</dbReference>
<evidence type="ECO:0000256" key="1">
    <source>
        <dbReference type="SAM" id="MobiDB-lite"/>
    </source>
</evidence>
<sequence>MIDVALNKLDVCLPLEQNCCFHKHWWTEFVQKFDYKETLNISTLFKRFHLKRKDPAMIKQPILAELQYFVKSVSLLYKGVPLKDTGALVKCALHLLEDLPSTRDAVFDYFTLVFNNAVKVYMLSAEKNLPDPSVDDEAVQEIHEALERLVTVGPTAWCPVISSWCLKLLGEVCKKHCRRRPPDIRGACNLWLGCSAIRYLLSLSALCFEKLDQREMDECINEMLVIYGTHTPFFDWVVARLGGCFPLRVMSSMLSMGVARFNGDFDQPSESEVEVLSYLGLAHESDLRKALKSTLEHVASYKQPIPYLLMLAKASETISQALVAVFLELHDENRLPTLTVLPKNWPANIGLPYVLHTVASLLLKMKKHAIRVTLILAKMSTQHGWCQELLEMMFIELETLVLDKHTAALLEDIIRDGMREMLWNSCTSDVPYLQQVAVRLILLASFKSNSVFHQTIVYLLSVSEPALAASTKPHLNALVRVLGGPHGTVDVPKVKPAFETAFEKILISPCKRVECWNILHNLVELLKLERTAILGSTLRKVNCTGMMHELLDRVLKIWENFMSRERQDDTQGGGCTVRTTQEVQENTNEPGKRVKNERPEPMETDEQYWLGTGSRTVTYKDLIHETVRLIECMDLGKSVTIGTAQTLKLSQLLVKYFFYCLKLSTAGTSVPSGTVPESLDESLNRVYSLLSKHCGHRKAARTAALRELLEGALFLYGDLFGSQAESQAYSFDKPDDLLIRLNQKQGIALNASRATVLHAGIIGQGPKIPSKKAVGPASDMQNHLLNAIVACCQDVNDHQATIDGFSYVSLLLVEMISPDVMYNGLPWPEEDFIRVTMERDLQIQRTFRHSPILWSILGLVACYRPSLCYCSVLLRALCASALHQWRSKTAETLNGQKTDLLYMTTKLLELMALAQLLPPPLSYLHIVLEYFDGPEIAYVLKECVWNYMKDHVPSPVLFVCDPTGFHWRDPLTSRPPLQYTNPLRNTMQKKLTKVGHLYHQMFVGPELRNPSASNSGQPTQQPLVQGYIVGGSGAGDQGPKAGPSGGFAAHALGPGQEPL</sequence>
<dbReference type="GO" id="GO:0032039">
    <property type="term" value="C:integrator complex"/>
    <property type="evidence" value="ECO:0007669"/>
    <property type="project" value="InterPro"/>
</dbReference>
<name>A0A182HJ48_ANOAR</name>
<dbReference type="VEuPathDB" id="VectorBase:AARA21_003966"/>
<dbReference type="AlphaFoldDB" id="A0A182HJ48"/>
<feature type="compositionally biased region" description="Basic and acidic residues" evidence="1">
    <location>
        <begin position="590"/>
        <end position="601"/>
    </location>
</feature>
<dbReference type="Proteomes" id="UP000075840">
    <property type="component" value="Unassembled WGS sequence"/>
</dbReference>
<evidence type="ECO:0000313" key="4">
    <source>
        <dbReference type="EnsemblMetazoa" id="AARA001261-PA"/>
    </source>
</evidence>
<dbReference type="VEuPathDB" id="VectorBase:AARA001261"/>
<dbReference type="Pfam" id="PF14837">
    <property type="entry name" value="INTS5_N"/>
    <property type="match status" value="1"/>
</dbReference>
<protein>
    <recommendedName>
        <fullName evidence="6">Integrator complex subunit 5 C-terminal domain-containing protein</fullName>
    </recommendedName>
</protein>
<evidence type="ECO:0000313" key="5">
    <source>
        <dbReference type="Proteomes" id="UP000075840"/>
    </source>
</evidence>
<dbReference type="PANTHER" id="PTHR31697:SF2">
    <property type="entry name" value="INTEGRATOR COMPLEX SUBUNIT 5"/>
    <property type="match status" value="1"/>
</dbReference>
<dbReference type="EMBL" id="APCN01002124">
    <property type="status" value="NOT_ANNOTATED_CDS"/>
    <property type="molecule type" value="Genomic_DNA"/>
</dbReference>
<reference evidence="4" key="1">
    <citation type="submission" date="2022-08" db="UniProtKB">
        <authorList>
            <consortium name="EnsemblMetazoa"/>
        </authorList>
    </citation>
    <scope>IDENTIFICATION</scope>
    <source>
        <strain evidence="4">Dongola</strain>
    </source>
</reference>
<feature type="region of interest" description="Disordered" evidence="1">
    <location>
        <begin position="582"/>
        <end position="605"/>
    </location>
</feature>
<feature type="compositionally biased region" description="Polar residues" evidence="1">
    <location>
        <begin position="1010"/>
        <end position="1023"/>
    </location>
</feature>
<evidence type="ECO:0000259" key="2">
    <source>
        <dbReference type="Pfam" id="PF14837"/>
    </source>
</evidence>
<evidence type="ECO:0000259" key="3">
    <source>
        <dbReference type="Pfam" id="PF14838"/>
    </source>
</evidence>
<evidence type="ECO:0008006" key="6">
    <source>
        <dbReference type="Google" id="ProtNLM"/>
    </source>
</evidence>
<dbReference type="GO" id="GO:0034472">
    <property type="term" value="P:snRNA 3'-end processing"/>
    <property type="evidence" value="ECO:0007669"/>
    <property type="project" value="TreeGrafter"/>
</dbReference>
<proteinExistence type="predicted"/>
<dbReference type="EnsemblMetazoa" id="AARA001261-RA">
    <property type="protein sequence ID" value="AARA001261-PA"/>
    <property type="gene ID" value="AARA001261"/>
</dbReference>
<keyword evidence="5" id="KW-1185">Reference proteome</keyword>